<evidence type="ECO:0000259" key="6">
    <source>
        <dbReference type="PROSITE" id="PS51459"/>
    </source>
</evidence>
<evidence type="ECO:0000256" key="5">
    <source>
        <dbReference type="PIRSR" id="PIRSR640198-3"/>
    </source>
</evidence>
<dbReference type="CDD" id="cd00090">
    <property type="entry name" value="HTH_ARSR"/>
    <property type="match status" value="1"/>
</dbReference>
<dbReference type="AlphaFoldDB" id="A0A0G1M6U2"/>
<organism evidence="7 8">
    <name type="scientific">Candidatus Woesebacteria bacterium GW2011_GWE1_45_18</name>
    <dbReference type="NCBI Taxonomy" id="1618598"/>
    <lineage>
        <taxon>Bacteria</taxon>
        <taxon>Candidatus Woeseibacteriota</taxon>
    </lineage>
</organism>
<sequence length="326" mass="37856">MIIPPKYRLTPKISELLSSIEASRQVIESVSIPPEVETNIRRQSTLKSSLYSARIEGNTLVLDEFNNLSSHDKDKLEVLNILKALNWIHAGKKKNITLTDILTLHKITMVKSIDSENLGKFRKNMEAIFNSAGIAIYMPPPPRFVTGLMQKLLRYAGSSREKFVPIRACLAHYTFEKIHPFLDGSGRVGRLFIQQILSMNDYEMKGILSLEEYLDNHRSEYYRMLEEPEKDATDYLEFMLEAIAETAEKAKNIVLDKQKPQAEDFLLPRRAEILRLVREQKMMNFDQIKRRFVKVNERTLRYDLKKLQDQGLIKKLGTTRGVYYQI</sequence>
<dbReference type="InterPro" id="IPR036388">
    <property type="entry name" value="WH-like_DNA-bd_sf"/>
</dbReference>
<dbReference type="PANTHER" id="PTHR13504">
    <property type="entry name" value="FIDO DOMAIN-CONTAINING PROTEIN DDB_G0283145"/>
    <property type="match status" value="1"/>
</dbReference>
<dbReference type="InterPro" id="IPR003812">
    <property type="entry name" value="Fido"/>
</dbReference>
<dbReference type="Gene3D" id="1.10.10.10">
    <property type="entry name" value="Winged helix-like DNA-binding domain superfamily/Winged helix DNA-binding domain"/>
    <property type="match status" value="1"/>
</dbReference>
<reference evidence="7 8" key="1">
    <citation type="journal article" date="2015" name="Nature">
        <title>rRNA introns, odd ribosomes, and small enigmatic genomes across a large radiation of phyla.</title>
        <authorList>
            <person name="Brown C.T."/>
            <person name="Hug L.A."/>
            <person name="Thomas B.C."/>
            <person name="Sharon I."/>
            <person name="Castelle C.J."/>
            <person name="Singh A."/>
            <person name="Wilkins M.J."/>
            <person name="Williams K.H."/>
            <person name="Banfield J.F."/>
        </authorList>
    </citation>
    <scope>NUCLEOTIDE SEQUENCE [LARGE SCALE GENOMIC DNA]</scope>
</reference>
<dbReference type="SUPFAM" id="SSF46785">
    <property type="entry name" value="Winged helix' DNA-binding domain"/>
    <property type="match status" value="1"/>
</dbReference>
<feature type="active site" evidence="3">
    <location>
        <position position="179"/>
    </location>
</feature>
<dbReference type="PROSITE" id="PS51459">
    <property type="entry name" value="FIDO"/>
    <property type="match status" value="1"/>
</dbReference>
<dbReference type="Gene3D" id="1.10.3290.10">
    <property type="entry name" value="Fido-like domain"/>
    <property type="match status" value="1"/>
</dbReference>
<dbReference type="Pfam" id="PF02661">
    <property type="entry name" value="Fic"/>
    <property type="match status" value="1"/>
</dbReference>
<dbReference type="SUPFAM" id="SSF140931">
    <property type="entry name" value="Fic-like"/>
    <property type="match status" value="1"/>
</dbReference>
<comment type="caution">
    <text evidence="7">The sequence shown here is derived from an EMBL/GenBank/DDBJ whole genome shotgun (WGS) entry which is preliminary data.</text>
</comment>
<protein>
    <recommendedName>
        <fullName evidence="6">Fido domain-containing protein</fullName>
    </recommendedName>
</protein>
<name>A0A0G1M6U2_9BACT</name>
<keyword evidence="2" id="KW-0804">Transcription</keyword>
<evidence type="ECO:0000256" key="2">
    <source>
        <dbReference type="ARBA" id="ARBA00023163"/>
    </source>
</evidence>
<dbReference type="GO" id="GO:0005524">
    <property type="term" value="F:ATP binding"/>
    <property type="evidence" value="ECO:0007669"/>
    <property type="project" value="UniProtKB-KW"/>
</dbReference>
<dbReference type="InterPro" id="IPR040198">
    <property type="entry name" value="Fido_containing"/>
</dbReference>
<keyword evidence="1" id="KW-0805">Transcription regulation</keyword>
<feature type="binding site" evidence="4">
    <location>
        <begin position="183"/>
        <end position="190"/>
    </location>
    <ligand>
        <name>ATP</name>
        <dbReference type="ChEBI" id="CHEBI:30616"/>
    </ligand>
</feature>
<dbReference type="EMBL" id="LCKQ01000006">
    <property type="protein sequence ID" value="KKU03971.1"/>
    <property type="molecule type" value="Genomic_DNA"/>
</dbReference>
<feature type="binding site" evidence="4">
    <location>
        <begin position="221"/>
        <end position="222"/>
    </location>
    <ligand>
        <name>ATP</name>
        <dbReference type="ChEBI" id="CHEBI:30616"/>
    </ligand>
</feature>
<evidence type="ECO:0000256" key="1">
    <source>
        <dbReference type="ARBA" id="ARBA00023015"/>
    </source>
</evidence>
<feature type="domain" description="Fido" evidence="6">
    <location>
        <begin position="96"/>
        <end position="241"/>
    </location>
</feature>
<dbReference type="PANTHER" id="PTHR13504:SF38">
    <property type="entry name" value="FIDO DOMAIN-CONTAINING PROTEIN"/>
    <property type="match status" value="1"/>
</dbReference>
<evidence type="ECO:0000313" key="7">
    <source>
        <dbReference type="EMBL" id="KKU03971.1"/>
    </source>
</evidence>
<dbReference type="Proteomes" id="UP000034086">
    <property type="component" value="Unassembled WGS sequence"/>
</dbReference>
<dbReference type="InterPro" id="IPR001034">
    <property type="entry name" value="DeoR_HTH"/>
</dbReference>
<keyword evidence="4" id="KW-0067">ATP-binding</keyword>
<dbReference type="InterPro" id="IPR036597">
    <property type="entry name" value="Fido-like_dom_sf"/>
</dbReference>
<dbReference type="InterPro" id="IPR036390">
    <property type="entry name" value="WH_DNA-bd_sf"/>
</dbReference>
<evidence type="ECO:0000313" key="8">
    <source>
        <dbReference type="Proteomes" id="UP000034086"/>
    </source>
</evidence>
<feature type="site" description="Important for autoinhibition of adenylyltransferase activity" evidence="5">
    <location>
        <position position="56"/>
    </location>
</feature>
<dbReference type="GO" id="GO:0003700">
    <property type="term" value="F:DNA-binding transcription factor activity"/>
    <property type="evidence" value="ECO:0007669"/>
    <property type="project" value="InterPro"/>
</dbReference>
<evidence type="ECO:0000256" key="4">
    <source>
        <dbReference type="PIRSR" id="PIRSR640198-2"/>
    </source>
</evidence>
<evidence type="ECO:0000256" key="3">
    <source>
        <dbReference type="PIRSR" id="PIRSR640198-1"/>
    </source>
</evidence>
<gene>
    <name evidence="7" type="ORF">UX03_C0006G0001</name>
</gene>
<accession>A0A0G1M6U2</accession>
<proteinExistence type="predicted"/>
<dbReference type="InterPro" id="IPR011991">
    <property type="entry name" value="ArsR-like_HTH"/>
</dbReference>
<dbReference type="Pfam" id="PF08220">
    <property type="entry name" value="HTH_DeoR"/>
    <property type="match status" value="1"/>
</dbReference>
<keyword evidence="4" id="KW-0547">Nucleotide-binding</keyword>